<evidence type="ECO:0000256" key="1">
    <source>
        <dbReference type="ARBA" id="ARBA00004141"/>
    </source>
</evidence>
<organism evidence="7">
    <name type="scientific">freshwater metagenome</name>
    <dbReference type="NCBI Taxonomy" id="449393"/>
    <lineage>
        <taxon>unclassified sequences</taxon>
        <taxon>metagenomes</taxon>
        <taxon>ecological metagenomes</taxon>
    </lineage>
</organism>
<evidence type="ECO:0000256" key="6">
    <source>
        <dbReference type="SAM" id="Phobius"/>
    </source>
</evidence>
<feature type="transmembrane region" description="Helical" evidence="6">
    <location>
        <begin position="154"/>
        <end position="172"/>
    </location>
</feature>
<dbReference type="GO" id="GO:0015093">
    <property type="term" value="F:ferrous iron transmembrane transporter activity"/>
    <property type="evidence" value="ECO:0007669"/>
    <property type="project" value="TreeGrafter"/>
</dbReference>
<evidence type="ECO:0000313" key="7">
    <source>
        <dbReference type="EMBL" id="CAB4701443.1"/>
    </source>
</evidence>
<gene>
    <name evidence="7" type="ORF">UFOPK2579_00960</name>
</gene>
<dbReference type="InterPro" id="IPR004923">
    <property type="entry name" value="FTR1/Fip1/EfeU"/>
</dbReference>
<evidence type="ECO:0000256" key="5">
    <source>
        <dbReference type="ARBA" id="ARBA00023136"/>
    </source>
</evidence>
<feature type="transmembrane region" description="Helical" evidence="6">
    <location>
        <begin position="251"/>
        <end position="269"/>
    </location>
</feature>
<feature type="transmembrane region" description="Helical" evidence="6">
    <location>
        <begin position="38"/>
        <end position="58"/>
    </location>
</feature>
<dbReference type="EMBL" id="CAEZXR010000093">
    <property type="protein sequence ID" value="CAB4701443.1"/>
    <property type="molecule type" value="Genomic_DNA"/>
</dbReference>
<proteinExistence type="inferred from homology"/>
<evidence type="ECO:0000256" key="4">
    <source>
        <dbReference type="ARBA" id="ARBA00022989"/>
    </source>
</evidence>
<accession>A0A6J6PWE3</accession>
<reference evidence="7" key="1">
    <citation type="submission" date="2020-05" db="EMBL/GenBank/DDBJ databases">
        <authorList>
            <person name="Chiriac C."/>
            <person name="Salcher M."/>
            <person name="Ghai R."/>
            <person name="Kavagutti S V."/>
        </authorList>
    </citation>
    <scope>NUCLEOTIDE SEQUENCE</scope>
</reference>
<dbReference type="NCBIfam" id="NF041756">
    <property type="entry name" value="EfeU"/>
    <property type="match status" value="1"/>
</dbReference>
<dbReference type="Pfam" id="PF03239">
    <property type="entry name" value="FTR1"/>
    <property type="match status" value="1"/>
</dbReference>
<evidence type="ECO:0000256" key="2">
    <source>
        <dbReference type="ARBA" id="ARBA00008333"/>
    </source>
</evidence>
<keyword evidence="5 6" id="KW-0472">Membrane</keyword>
<comment type="subcellular location">
    <subcellularLocation>
        <location evidence="1">Membrane</location>
        <topology evidence="1">Multi-pass membrane protein</topology>
    </subcellularLocation>
</comment>
<keyword evidence="3 6" id="KW-0812">Transmembrane</keyword>
<keyword evidence="4 6" id="KW-1133">Transmembrane helix</keyword>
<feature type="transmembrane region" description="Helical" evidence="6">
    <location>
        <begin position="184"/>
        <end position="203"/>
    </location>
</feature>
<dbReference type="GO" id="GO:0033573">
    <property type="term" value="C:high-affinity iron permease complex"/>
    <property type="evidence" value="ECO:0007669"/>
    <property type="project" value="InterPro"/>
</dbReference>
<dbReference type="PANTHER" id="PTHR31632">
    <property type="entry name" value="IRON TRANSPORTER FTH1"/>
    <property type="match status" value="1"/>
</dbReference>
<feature type="transmembrane region" description="Helical" evidence="6">
    <location>
        <begin position="70"/>
        <end position="93"/>
    </location>
</feature>
<feature type="transmembrane region" description="Helical" evidence="6">
    <location>
        <begin position="6"/>
        <end position="26"/>
    </location>
</feature>
<comment type="similarity">
    <text evidence="2">Belongs to the oxidase-dependent Fe transporter (OFeT) (TC 9.A.10.1) family.</text>
</comment>
<evidence type="ECO:0000256" key="3">
    <source>
        <dbReference type="ARBA" id="ARBA00022692"/>
    </source>
</evidence>
<dbReference type="AlphaFoldDB" id="A0A6J6PWE3"/>
<protein>
    <submittedName>
        <fullName evidence="7">Unannotated protein</fullName>
    </submittedName>
</protein>
<name>A0A6J6PWE3_9ZZZZ</name>
<sequence length="283" mass="29949">MLGNFLIGLREGLEASLVVSILVAYLIKTDRRHLLPQIWVGIAAALGVCTAVTVGLGLLERQLTFKSQELIGGVLSIVAVGFVTWMIFWMAGAARTMSAELRGQVDRAADGSRWGLVLVAVLAVGREGLETTLFLYTATRQATSGGETSTAEPIIAAALGIATAVVLGYLMFRGALSINLTVFFRWTGAFLVIVAAGVLAYGIHDLQEAGVLPGLNTLAFDVSEQIPPGSWYGTLLKGVFNFSPATTVLEAAAWVLYAVPTMALFLGVLRRGSTPAKKAITHV</sequence>
<dbReference type="PANTHER" id="PTHR31632:SF2">
    <property type="entry name" value="PLASMA MEMBRANE IRON PERMEASE"/>
    <property type="match status" value="1"/>
</dbReference>